<feature type="binding site" evidence="12">
    <location>
        <begin position="400"/>
        <end position="403"/>
    </location>
    <ligand>
        <name>meso-2,6-diaminopimelate</name>
        <dbReference type="ChEBI" id="CHEBI:57791"/>
    </ligand>
</feature>
<evidence type="ECO:0000313" key="18">
    <source>
        <dbReference type="Proteomes" id="UP000783588"/>
    </source>
</evidence>
<gene>
    <name evidence="12" type="primary">murE</name>
    <name evidence="17" type="ORF">KQI75_09890</name>
</gene>
<keyword evidence="8 12" id="KW-0133">Cell shape</keyword>
<evidence type="ECO:0000256" key="8">
    <source>
        <dbReference type="ARBA" id="ARBA00022960"/>
    </source>
</evidence>
<dbReference type="PROSITE" id="PS01011">
    <property type="entry name" value="FOLYLPOLYGLU_SYNT_1"/>
    <property type="match status" value="1"/>
</dbReference>
<comment type="similarity">
    <text evidence="2 12">Belongs to the MurCDEF family. MurE subfamily.</text>
</comment>
<comment type="function">
    <text evidence="12">Catalyzes the addition of meso-diaminopimelic acid to the nucleotide precursor UDP-N-acetylmuramoyl-L-alanyl-D-glutamate (UMAG) in the biosynthesis of bacterial cell-wall peptidoglycan.</text>
</comment>
<keyword evidence="3 12" id="KW-0963">Cytoplasm</keyword>
<dbReference type="Pfam" id="PF02875">
    <property type="entry name" value="Mur_ligase_C"/>
    <property type="match status" value="1"/>
</dbReference>
<evidence type="ECO:0000259" key="14">
    <source>
        <dbReference type="Pfam" id="PF01225"/>
    </source>
</evidence>
<evidence type="ECO:0000259" key="15">
    <source>
        <dbReference type="Pfam" id="PF02875"/>
    </source>
</evidence>
<evidence type="ECO:0000313" key="17">
    <source>
        <dbReference type="EMBL" id="MBU5490922.1"/>
    </source>
</evidence>
<comment type="pathway">
    <text evidence="1 12 13">Cell wall biogenesis; peptidoglycan biosynthesis.</text>
</comment>
<feature type="domain" description="Mur ligase N-terminal catalytic" evidence="14">
    <location>
        <begin position="23"/>
        <end position="95"/>
    </location>
</feature>
<evidence type="ECO:0000256" key="7">
    <source>
        <dbReference type="ARBA" id="ARBA00022840"/>
    </source>
</evidence>
<evidence type="ECO:0000256" key="9">
    <source>
        <dbReference type="ARBA" id="ARBA00022984"/>
    </source>
</evidence>
<protein>
    <recommendedName>
        <fullName evidence="12">UDP-N-acetylmuramoyl-L-alanyl-D-glutamate--2,6-diaminopimelate ligase</fullName>
        <ecNumber evidence="12">6.3.2.13</ecNumber>
    </recommendedName>
    <alternativeName>
        <fullName evidence="12">Meso-A2pm-adding enzyme</fullName>
    </alternativeName>
    <alternativeName>
        <fullName evidence="12">Meso-diaminopimelate-adding enzyme</fullName>
    </alternativeName>
    <alternativeName>
        <fullName evidence="12">UDP-MurNAc-L-Ala-D-Glu:meso-diaminopimelate ligase</fullName>
    </alternativeName>
    <alternativeName>
        <fullName evidence="12">UDP-MurNAc-tripeptide synthetase</fullName>
    </alternativeName>
    <alternativeName>
        <fullName evidence="12">UDP-N-acetylmuramyl-tripeptide synthetase</fullName>
    </alternativeName>
</protein>
<accession>A0ABS6ET86</accession>
<dbReference type="Pfam" id="PF01225">
    <property type="entry name" value="Mur_ligase"/>
    <property type="match status" value="1"/>
</dbReference>
<comment type="cofactor">
    <cofactor evidence="12">
        <name>Mg(2+)</name>
        <dbReference type="ChEBI" id="CHEBI:18420"/>
    </cofactor>
</comment>
<evidence type="ECO:0000256" key="5">
    <source>
        <dbReference type="ARBA" id="ARBA00022618"/>
    </source>
</evidence>
<dbReference type="NCBIfam" id="NF001124">
    <property type="entry name" value="PRK00139.1-2"/>
    <property type="match status" value="1"/>
</dbReference>
<feature type="binding site" evidence="12">
    <location>
        <position position="456"/>
    </location>
    <ligand>
        <name>meso-2,6-diaminopimelate</name>
        <dbReference type="ChEBI" id="CHEBI:57791"/>
    </ligand>
</feature>
<feature type="binding site" evidence="12">
    <location>
        <begin position="152"/>
        <end position="153"/>
    </location>
    <ligand>
        <name>UDP-N-acetyl-alpha-D-muramoyl-L-alanyl-D-glutamate</name>
        <dbReference type="ChEBI" id="CHEBI:83900"/>
    </ligand>
</feature>
<feature type="binding site" evidence="12">
    <location>
        <position position="187"/>
    </location>
    <ligand>
        <name>UDP-N-acetyl-alpha-D-muramoyl-L-alanyl-D-glutamate</name>
        <dbReference type="ChEBI" id="CHEBI:83900"/>
    </ligand>
</feature>
<dbReference type="Pfam" id="PF08245">
    <property type="entry name" value="Mur_ligase_M"/>
    <property type="match status" value="1"/>
</dbReference>
<evidence type="ECO:0000256" key="1">
    <source>
        <dbReference type="ARBA" id="ARBA00004752"/>
    </source>
</evidence>
<feature type="domain" description="Mur ligase C-terminal" evidence="15">
    <location>
        <begin position="327"/>
        <end position="454"/>
    </location>
</feature>
<feature type="binding site" evidence="12">
    <location>
        <position position="376"/>
    </location>
    <ligand>
        <name>meso-2,6-diaminopimelate</name>
        <dbReference type="ChEBI" id="CHEBI:57791"/>
    </ligand>
</feature>
<dbReference type="NCBIfam" id="NF001126">
    <property type="entry name" value="PRK00139.1-4"/>
    <property type="match status" value="1"/>
</dbReference>
<proteinExistence type="inferred from homology"/>
<evidence type="ECO:0000256" key="6">
    <source>
        <dbReference type="ARBA" id="ARBA00022741"/>
    </source>
</evidence>
<dbReference type="Proteomes" id="UP000783588">
    <property type="component" value="Unassembled WGS sequence"/>
</dbReference>
<dbReference type="GO" id="GO:0008765">
    <property type="term" value="F:UDP-N-acetylmuramoylalanyl-D-glutamate-2,6-diaminopimelate ligase activity"/>
    <property type="evidence" value="ECO:0007669"/>
    <property type="project" value="UniProtKB-EC"/>
</dbReference>
<feature type="modified residue" description="N6-carboxylysine" evidence="12">
    <location>
        <position position="219"/>
    </location>
</feature>
<dbReference type="RefSeq" id="WP_216470638.1">
    <property type="nucleotide sequence ID" value="NZ_JAHLQI010000005.1"/>
</dbReference>
<dbReference type="InterPro" id="IPR004101">
    <property type="entry name" value="Mur_ligase_C"/>
</dbReference>
<evidence type="ECO:0000256" key="2">
    <source>
        <dbReference type="ARBA" id="ARBA00005898"/>
    </source>
</evidence>
<comment type="subcellular location">
    <subcellularLocation>
        <location evidence="12 13">Cytoplasm</location>
    </subcellularLocation>
</comment>
<feature type="domain" description="Mur ligase central" evidence="16">
    <location>
        <begin position="108"/>
        <end position="304"/>
    </location>
</feature>
<evidence type="ECO:0000256" key="4">
    <source>
        <dbReference type="ARBA" id="ARBA00022598"/>
    </source>
</evidence>
<evidence type="ECO:0000256" key="13">
    <source>
        <dbReference type="RuleBase" id="RU004135"/>
    </source>
</evidence>
<feature type="binding site" evidence="12">
    <location>
        <position position="179"/>
    </location>
    <ligand>
        <name>UDP-N-acetyl-alpha-D-muramoyl-L-alanyl-D-glutamate</name>
        <dbReference type="ChEBI" id="CHEBI:83900"/>
    </ligand>
</feature>
<evidence type="ECO:0000256" key="10">
    <source>
        <dbReference type="ARBA" id="ARBA00023306"/>
    </source>
</evidence>
<name>A0ABS6ET86_9FIRM</name>
<keyword evidence="12" id="KW-0460">Magnesium</keyword>
<dbReference type="InterPro" id="IPR005761">
    <property type="entry name" value="UDP-N-AcMur-Glu-dNH2Pim_ligase"/>
</dbReference>
<dbReference type="InterPro" id="IPR000713">
    <property type="entry name" value="Mur_ligase_N"/>
</dbReference>
<feature type="binding site" evidence="12">
    <location>
        <begin position="110"/>
        <end position="116"/>
    </location>
    <ligand>
        <name>ATP</name>
        <dbReference type="ChEBI" id="CHEBI:30616"/>
    </ligand>
</feature>
<evidence type="ECO:0000259" key="16">
    <source>
        <dbReference type="Pfam" id="PF08245"/>
    </source>
</evidence>
<keyword evidence="5 12" id="KW-0132">Cell division</keyword>
<keyword evidence="4 12" id="KW-0436">Ligase</keyword>
<dbReference type="HAMAP" id="MF_00208">
    <property type="entry name" value="MurE"/>
    <property type="match status" value="1"/>
</dbReference>
<dbReference type="EMBL" id="JAHLQI010000005">
    <property type="protein sequence ID" value="MBU5490922.1"/>
    <property type="molecule type" value="Genomic_DNA"/>
</dbReference>
<feature type="binding site" evidence="12">
    <location>
        <position position="30"/>
    </location>
    <ligand>
        <name>UDP-N-acetyl-alpha-D-muramoyl-L-alanyl-D-glutamate</name>
        <dbReference type="ChEBI" id="CHEBI:83900"/>
    </ligand>
</feature>
<dbReference type="InterPro" id="IPR013221">
    <property type="entry name" value="Mur_ligase_cen"/>
</dbReference>
<keyword evidence="7 12" id="KW-0067">ATP-binding</keyword>
<comment type="caution">
    <text evidence="12">Lacks conserved residue(s) required for the propagation of feature annotation.</text>
</comment>
<dbReference type="NCBIfam" id="TIGR01085">
    <property type="entry name" value="murE"/>
    <property type="match status" value="1"/>
</dbReference>
<reference evidence="17 18" key="1">
    <citation type="submission" date="2021-06" db="EMBL/GenBank/DDBJ databases">
        <authorList>
            <person name="Sun Q."/>
            <person name="Li D."/>
        </authorList>
    </citation>
    <scope>NUCLEOTIDE SEQUENCE [LARGE SCALE GENOMIC DNA]</scope>
    <source>
        <strain evidence="17 18">MSJd-7</strain>
    </source>
</reference>
<keyword evidence="9 12" id="KW-0573">Peptidoglycan synthesis</keyword>
<comment type="catalytic activity">
    <reaction evidence="12">
        <text>UDP-N-acetyl-alpha-D-muramoyl-L-alanyl-D-glutamate + meso-2,6-diaminopimelate + ATP = UDP-N-acetyl-alpha-D-muramoyl-L-alanyl-gamma-D-glutamyl-meso-2,6-diaminopimelate + ADP + phosphate + H(+)</text>
        <dbReference type="Rhea" id="RHEA:23676"/>
        <dbReference type="ChEBI" id="CHEBI:15378"/>
        <dbReference type="ChEBI" id="CHEBI:30616"/>
        <dbReference type="ChEBI" id="CHEBI:43474"/>
        <dbReference type="ChEBI" id="CHEBI:57791"/>
        <dbReference type="ChEBI" id="CHEBI:83900"/>
        <dbReference type="ChEBI" id="CHEBI:83905"/>
        <dbReference type="ChEBI" id="CHEBI:456216"/>
        <dbReference type="EC" id="6.3.2.13"/>
    </reaction>
</comment>
<dbReference type="PANTHER" id="PTHR23135">
    <property type="entry name" value="MUR LIGASE FAMILY MEMBER"/>
    <property type="match status" value="1"/>
</dbReference>
<sequence>MKLEKILKGVDIAEQTADTGMEIGELKYDSRQVQNGDVFVAITGYETDGHKYIGKAIELGASAIVLEHVPEGGISVPYIRVDSSRRALAQMAANYFDHPADSMTMVGITGTNGKTTTTYLLKTILEAQGHTVGLIGTNQNMIGDEILPTERTTPESFELHKLFAQMRDAGCTHVIMEVSSHSLVLDRVYGIEFTVGAFTNLTQDHLDFHKTMEAYRDAKALLFHQSKTGVTNLDDAAGKFMLEQKACPFLSYGEHEACDLRAADIQLHADSIGFVCESAEGKTEVKLGIPGQFTVYNALCALSCAKALGVSVADAADALHKAHGVKGRVEVVPTNTDYTVLIDYAHSPDGVENVLEAARVFTKGRVIGLFGCGGDRDRTKRPKMGAIAAKLSDYCIVTSDNPRTEKPEAIIEDILEGMKDTKTPYDVIVNRPEAIWHALDIAQTGDTIVLMGKGHETYQEINHVKHHLDEREVVAQYFENKNHK</sequence>
<keyword evidence="10 12" id="KW-0131">Cell cycle</keyword>
<evidence type="ECO:0000256" key="11">
    <source>
        <dbReference type="ARBA" id="ARBA00023316"/>
    </source>
</evidence>
<comment type="caution">
    <text evidence="17">The sequence shown here is derived from an EMBL/GenBank/DDBJ whole genome shotgun (WGS) entry which is preliminary data.</text>
</comment>
<dbReference type="InterPro" id="IPR018109">
    <property type="entry name" value="Folylpolyglutamate_synth_CS"/>
</dbReference>
<evidence type="ECO:0000256" key="3">
    <source>
        <dbReference type="ARBA" id="ARBA00022490"/>
    </source>
</evidence>
<evidence type="ECO:0000256" key="12">
    <source>
        <dbReference type="HAMAP-Rule" id="MF_00208"/>
    </source>
</evidence>
<keyword evidence="6 12" id="KW-0547">Nucleotide-binding</keyword>
<comment type="PTM">
    <text evidence="12">Carboxylation is probably crucial for Mg(2+) binding and, consequently, for the gamma-phosphate positioning of ATP.</text>
</comment>
<feature type="short sequence motif" description="Meso-diaminopimelate recognition motif" evidence="12">
    <location>
        <begin position="400"/>
        <end position="403"/>
    </location>
</feature>
<dbReference type="PANTHER" id="PTHR23135:SF4">
    <property type="entry name" value="UDP-N-ACETYLMURAMOYL-L-ALANYL-D-GLUTAMATE--2,6-DIAMINOPIMELATE LIGASE MURE HOMOLOG, CHLOROPLASTIC"/>
    <property type="match status" value="1"/>
</dbReference>
<dbReference type="EC" id="6.3.2.13" evidence="12"/>
<keyword evidence="18" id="KW-1185">Reference proteome</keyword>
<organism evidence="17 18">
    <name type="scientific">Butyricicoccus intestinisimiae</name>
    <dbReference type="NCBI Taxonomy" id="2841509"/>
    <lineage>
        <taxon>Bacteria</taxon>
        <taxon>Bacillati</taxon>
        <taxon>Bacillota</taxon>
        <taxon>Clostridia</taxon>
        <taxon>Eubacteriales</taxon>
        <taxon>Butyricicoccaceae</taxon>
        <taxon>Butyricicoccus</taxon>
    </lineage>
</organism>
<feature type="binding site" evidence="12">
    <location>
        <position position="452"/>
    </location>
    <ligand>
        <name>meso-2,6-diaminopimelate</name>
        <dbReference type="ChEBI" id="CHEBI:57791"/>
    </ligand>
</feature>
<keyword evidence="11 12" id="KW-0961">Cell wall biogenesis/degradation</keyword>